<feature type="compositionally biased region" description="Polar residues" evidence="1">
    <location>
        <begin position="83"/>
        <end position="100"/>
    </location>
</feature>
<protein>
    <submittedName>
        <fullName evidence="2">Uncharacterized protein</fullName>
    </submittedName>
</protein>
<feature type="compositionally biased region" description="Basic and acidic residues" evidence="1">
    <location>
        <begin position="68"/>
        <end position="80"/>
    </location>
</feature>
<dbReference type="Proteomes" id="UP000075883">
    <property type="component" value="Unassembled WGS sequence"/>
</dbReference>
<feature type="region of interest" description="Disordered" evidence="1">
    <location>
        <begin position="53"/>
        <end position="115"/>
    </location>
</feature>
<dbReference type="EnsemblMetazoa" id="ACUA024770-RA">
    <property type="protein sequence ID" value="ACUA024770-PA"/>
    <property type="gene ID" value="ACUA024770"/>
</dbReference>
<evidence type="ECO:0000313" key="2">
    <source>
        <dbReference type="EnsemblMetazoa" id="ACUA024770-PA"/>
    </source>
</evidence>
<keyword evidence="3" id="KW-1185">Reference proteome</keyword>
<dbReference type="VEuPathDB" id="VectorBase:ACUA024770"/>
<dbReference type="EMBL" id="AXCM01001348">
    <property type="status" value="NOT_ANNOTATED_CDS"/>
    <property type="molecule type" value="Genomic_DNA"/>
</dbReference>
<name>A0A182MRV4_9DIPT</name>
<accession>A0A182MRV4</accession>
<evidence type="ECO:0000313" key="3">
    <source>
        <dbReference type="Proteomes" id="UP000075883"/>
    </source>
</evidence>
<organism evidence="2 3">
    <name type="scientific">Anopheles culicifacies</name>
    <dbReference type="NCBI Taxonomy" id="139723"/>
    <lineage>
        <taxon>Eukaryota</taxon>
        <taxon>Metazoa</taxon>
        <taxon>Ecdysozoa</taxon>
        <taxon>Arthropoda</taxon>
        <taxon>Hexapoda</taxon>
        <taxon>Insecta</taxon>
        <taxon>Pterygota</taxon>
        <taxon>Neoptera</taxon>
        <taxon>Endopterygota</taxon>
        <taxon>Diptera</taxon>
        <taxon>Nematocera</taxon>
        <taxon>Culicoidea</taxon>
        <taxon>Culicidae</taxon>
        <taxon>Anophelinae</taxon>
        <taxon>Anopheles</taxon>
        <taxon>culicifacies species complex</taxon>
    </lineage>
</organism>
<reference evidence="3" key="1">
    <citation type="submission" date="2013-09" db="EMBL/GenBank/DDBJ databases">
        <title>The Genome Sequence of Anopheles culicifacies species A.</title>
        <authorList>
            <consortium name="The Broad Institute Genomics Platform"/>
            <person name="Neafsey D.E."/>
            <person name="Besansky N."/>
            <person name="Howell P."/>
            <person name="Walton C."/>
            <person name="Young S.K."/>
            <person name="Zeng Q."/>
            <person name="Gargeya S."/>
            <person name="Fitzgerald M."/>
            <person name="Haas B."/>
            <person name="Abouelleil A."/>
            <person name="Allen A.W."/>
            <person name="Alvarado L."/>
            <person name="Arachchi H.M."/>
            <person name="Berlin A.M."/>
            <person name="Chapman S.B."/>
            <person name="Gainer-Dewar J."/>
            <person name="Goldberg J."/>
            <person name="Griggs A."/>
            <person name="Gujja S."/>
            <person name="Hansen M."/>
            <person name="Howarth C."/>
            <person name="Imamovic A."/>
            <person name="Ireland A."/>
            <person name="Larimer J."/>
            <person name="McCowan C."/>
            <person name="Murphy C."/>
            <person name="Pearson M."/>
            <person name="Poon T.W."/>
            <person name="Priest M."/>
            <person name="Roberts A."/>
            <person name="Saif S."/>
            <person name="Shea T."/>
            <person name="Sisk P."/>
            <person name="Sykes S."/>
            <person name="Wortman J."/>
            <person name="Nusbaum C."/>
            <person name="Birren B."/>
        </authorList>
    </citation>
    <scope>NUCLEOTIDE SEQUENCE [LARGE SCALE GENOMIC DNA]</scope>
    <source>
        <strain evidence="3">A-37</strain>
    </source>
</reference>
<dbReference type="AlphaFoldDB" id="A0A182MRV4"/>
<evidence type="ECO:0000256" key="1">
    <source>
        <dbReference type="SAM" id="MobiDB-lite"/>
    </source>
</evidence>
<proteinExistence type="predicted"/>
<reference evidence="2" key="2">
    <citation type="submission" date="2020-05" db="UniProtKB">
        <authorList>
            <consortium name="EnsemblMetazoa"/>
        </authorList>
    </citation>
    <scope>IDENTIFICATION</scope>
    <source>
        <strain evidence="2">A-37</strain>
    </source>
</reference>
<sequence length="115" mass="12381">MQIRTRIDQMLGGIGFPRSSAAHVIHFRIRSASDLFDDIISCKNRTNTLLPDFGVETGDSNDSCSIGDSDRADGDMEHAENGGISSSKFPSITSLPSSDPLNGDRYPSSSDDELS</sequence>